<reference evidence="2 4" key="1">
    <citation type="journal article" date="2014" name="BMC Genomics">
        <title>Genome sequence of Anopheles sinensis provides insight into genetics basis of mosquito competence for malaria parasites.</title>
        <authorList>
            <person name="Zhou D."/>
            <person name="Zhang D."/>
            <person name="Ding G."/>
            <person name="Shi L."/>
            <person name="Hou Q."/>
            <person name="Ye Y."/>
            <person name="Xu Y."/>
            <person name="Zhou H."/>
            <person name="Xiong C."/>
            <person name="Li S."/>
            <person name="Yu J."/>
            <person name="Hong S."/>
            <person name="Yu X."/>
            <person name="Zou P."/>
            <person name="Chen C."/>
            <person name="Chang X."/>
            <person name="Wang W."/>
            <person name="Lv Y."/>
            <person name="Sun Y."/>
            <person name="Ma L."/>
            <person name="Shen B."/>
            <person name="Zhu C."/>
        </authorList>
    </citation>
    <scope>NUCLEOTIDE SEQUENCE [LARGE SCALE GENOMIC DNA]</scope>
</reference>
<dbReference type="EMBL" id="KE525347">
    <property type="protein sequence ID" value="KFB50160.1"/>
    <property type="molecule type" value="Genomic_DNA"/>
</dbReference>
<evidence type="ECO:0000256" key="1">
    <source>
        <dbReference type="SAM" id="MobiDB-lite"/>
    </source>
</evidence>
<dbReference type="EnsemblMetazoa" id="ASIC018222-RA">
    <property type="protein sequence ID" value="ASIC018222-PA"/>
    <property type="gene ID" value="ASIC018222"/>
</dbReference>
<feature type="region of interest" description="Disordered" evidence="1">
    <location>
        <begin position="68"/>
        <end position="96"/>
    </location>
</feature>
<proteinExistence type="predicted"/>
<keyword evidence="2" id="KW-0418">Kinase</keyword>
<dbReference type="VEuPathDB" id="VectorBase:ASIC018222"/>
<accession>A0A084WIW6</accession>
<reference evidence="3" key="2">
    <citation type="submission" date="2020-05" db="UniProtKB">
        <authorList>
            <consortium name="EnsemblMetazoa"/>
        </authorList>
    </citation>
    <scope>IDENTIFICATION</scope>
</reference>
<evidence type="ECO:0000313" key="2">
    <source>
        <dbReference type="EMBL" id="KFB50160.1"/>
    </source>
</evidence>
<dbReference type="GO" id="GO:0016301">
    <property type="term" value="F:kinase activity"/>
    <property type="evidence" value="ECO:0007669"/>
    <property type="project" value="UniProtKB-KW"/>
</dbReference>
<evidence type="ECO:0000313" key="4">
    <source>
        <dbReference type="Proteomes" id="UP000030765"/>
    </source>
</evidence>
<protein>
    <submittedName>
        <fullName evidence="2 3">Phosphatidylinositol-4-phosphate 5-kinase fab1</fullName>
    </submittedName>
</protein>
<sequence length="120" mass="13350">MPLFQSSVEVSAIISGRANNRVRARLPLSLARCAAQATDNISGEFRLVVEHKGQMRWTGTIAKGSKIAPFSIPPSPSSPRVDNGARRRTRYPSNVEQNRQWKKVTFTLGRMESVLLVNMV</sequence>
<dbReference type="AlphaFoldDB" id="A0A084WIW6"/>
<keyword evidence="2" id="KW-0808">Transferase</keyword>
<keyword evidence="4" id="KW-1185">Reference proteome</keyword>
<dbReference type="EMBL" id="ATLV01023950">
    <property type="status" value="NOT_ANNOTATED_CDS"/>
    <property type="molecule type" value="Genomic_DNA"/>
</dbReference>
<organism evidence="2">
    <name type="scientific">Anopheles sinensis</name>
    <name type="common">Mosquito</name>
    <dbReference type="NCBI Taxonomy" id="74873"/>
    <lineage>
        <taxon>Eukaryota</taxon>
        <taxon>Metazoa</taxon>
        <taxon>Ecdysozoa</taxon>
        <taxon>Arthropoda</taxon>
        <taxon>Hexapoda</taxon>
        <taxon>Insecta</taxon>
        <taxon>Pterygota</taxon>
        <taxon>Neoptera</taxon>
        <taxon>Endopterygota</taxon>
        <taxon>Diptera</taxon>
        <taxon>Nematocera</taxon>
        <taxon>Culicoidea</taxon>
        <taxon>Culicidae</taxon>
        <taxon>Anophelinae</taxon>
        <taxon>Anopheles</taxon>
    </lineage>
</organism>
<evidence type="ECO:0000313" key="3">
    <source>
        <dbReference type="EnsemblMetazoa" id="ASIC018222-PA"/>
    </source>
</evidence>
<gene>
    <name evidence="2" type="ORF">ZHAS_00018222</name>
</gene>
<name>A0A084WIW6_ANOSI</name>
<dbReference type="Proteomes" id="UP000030765">
    <property type="component" value="Unassembled WGS sequence"/>
</dbReference>